<dbReference type="Pfam" id="PF13960">
    <property type="entry name" value="DUF4218"/>
    <property type="match status" value="1"/>
</dbReference>
<evidence type="ECO:0000259" key="1">
    <source>
        <dbReference type="Pfam" id="PF13960"/>
    </source>
</evidence>
<organism evidence="2 3">
    <name type="scientific">Cucumis melo var. makuwa</name>
    <name type="common">Oriental melon</name>
    <dbReference type="NCBI Taxonomy" id="1194695"/>
    <lineage>
        <taxon>Eukaryota</taxon>
        <taxon>Viridiplantae</taxon>
        <taxon>Streptophyta</taxon>
        <taxon>Embryophyta</taxon>
        <taxon>Tracheophyta</taxon>
        <taxon>Spermatophyta</taxon>
        <taxon>Magnoliopsida</taxon>
        <taxon>eudicotyledons</taxon>
        <taxon>Gunneridae</taxon>
        <taxon>Pentapetalae</taxon>
        <taxon>rosids</taxon>
        <taxon>fabids</taxon>
        <taxon>Cucurbitales</taxon>
        <taxon>Cucurbitaceae</taxon>
        <taxon>Benincaseae</taxon>
        <taxon>Cucumis</taxon>
    </lineage>
</organism>
<dbReference type="AlphaFoldDB" id="A0A5D3DNH1"/>
<dbReference type="InterPro" id="IPR025452">
    <property type="entry name" value="DUF4218"/>
</dbReference>
<comment type="caution">
    <text evidence="2">The sequence shown here is derived from an EMBL/GenBank/DDBJ whole genome shotgun (WGS) entry which is preliminary data.</text>
</comment>
<dbReference type="Pfam" id="PF02992">
    <property type="entry name" value="Transposase_21"/>
    <property type="match status" value="1"/>
</dbReference>
<protein>
    <submittedName>
        <fullName evidence="2">Transposase</fullName>
    </submittedName>
</protein>
<proteinExistence type="predicted"/>
<dbReference type="InterPro" id="IPR038765">
    <property type="entry name" value="Papain-like_cys_pep_sf"/>
</dbReference>
<dbReference type="Proteomes" id="UP000321947">
    <property type="component" value="Unassembled WGS sequence"/>
</dbReference>
<accession>A0A5D3DNH1</accession>
<feature type="domain" description="DUF4218" evidence="1">
    <location>
        <begin position="393"/>
        <end position="477"/>
    </location>
</feature>
<dbReference type="Gene3D" id="3.40.395.10">
    <property type="entry name" value="Adenoviral Proteinase, Chain A"/>
    <property type="match status" value="1"/>
</dbReference>
<dbReference type="SUPFAM" id="SSF54001">
    <property type="entry name" value="Cysteine proteinases"/>
    <property type="match status" value="1"/>
</dbReference>
<gene>
    <name evidence="2" type="ORF">E5676_scaffold184G001280</name>
</gene>
<dbReference type="PANTHER" id="PTHR48258:SF8">
    <property type="entry name" value="DUF4216 DOMAIN-CONTAINING PROTEIN"/>
    <property type="match status" value="1"/>
</dbReference>
<dbReference type="InterPro" id="IPR004252">
    <property type="entry name" value="Probable_transposase_24"/>
</dbReference>
<evidence type="ECO:0000313" key="2">
    <source>
        <dbReference type="EMBL" id="TYK24859.1"/>
    </source>
</evidence>
<name>A0A5D3DNH1_CUCMM</name>
<dbReference type="EMBL" id="SSTD01003836">
    <property type="protein sequence ID" value="TYK24859.1"/>
    <property type="molecule type" value="Genomic_DNA"/>
</dbReference>
<dbReference type="Pfam" id="PF03004">
    <property type="entry name" value="Transposase_24"/>
    <property type="match status" value="1"/>
</dbReference>
<dbReference type="PANTHER" id="PTHR48258">
    <property type="entry name" value="DUF4218 DOMAIN-CONTAINING PROTEIN-RELATED"/>
    <property type="match status" value="1"/>
</dbReference>
<dbReference type="InterPro" id="IPR004242">
    <property type="entry name" value="Transposase_21"/>
</dbReference>
<sequence>MYEENDVGNIKEMVEIAHEQYSKDPSGFEKLLNDAEKPLYEGCKKFTKLSTLVKLYNLKVRHGWSNISFSELLKALKDILPSPNDLPTSMYEAKKMLGALGMEYEKIHACPNDCCLYRKEYANAIVCPECGESRWKYGKDANKKKKIPAKIMCSEPRNLRLALSADGINPYSDMSSKYSCWPVVMVIYNLPPWLCMKRKFMMLSILISGPKQPGDDIGIYLEPLIDDLKLLWESGVQCYDAYNEELFNLRTVLLWTINDFLAYGNLSGCTLLDIPGKTKDGLNARRDLADLKIRPELTPINGEKKIFIPPACYTLTKKEKRFLLKSLSEMKVPRGYSSNVTNLVSIEDSKLNGLKSHDCHVLLQQLLPVAIRSVLPKHVRYAITRLCLFFNSICNKVIDVTQVEKLQEDIVITLCLLEKYFPPSFFTIMVHLTVHLVREVKLCGPIYLRWMYPFERFMKVIKNAVRNRNRPEGCIAEELGRPLSSGVTSIPERELLYQAHRYVLENTVDVQPYIEKHLIALQQQHRSRSKNQKWIQDEHNRTFLSWLREKVETELATGDVEVSDNLRWIAHGPHPVVTTYNSYAINGCHYHTKSHDKNKTVQNSGVSLVAKTMQIHSYTMELPTDEDLTLGLDEVEIGLDNAHTDHLEQVDASKNEKKKTRGLTLMHDVTRIKSTGEKTVVEYNENGIPIGENGHKLQSFIGSCVHHHIPITHASWKVVPTELKEKICSMVEGAFVVDGRSKKAIMKTAGVSFRQFKSWLTTQYIIPFMDEPQLLIDPPSLYAHIIDKPVWQEFVRSRMSSEFQKLRREQQDRRKRSKYTHNMSRRGYANLAEDMKKGSFEEQDFGRANMWKKARTKKDEGCINEDVQQVANEIDEILDKAPNEESPNDALTQALGTPEYGGRVRGVGGFITPTVYFHQAKPRKSNKVDTTQQIIDENEALRKRIRELEQKVQSIPTSEHGSCSKSKVQEKEKVLENVVKEKKGIATSVPPVSLTSKKKVVEEEEVKEEEVIATTPMTKNEVKSSRPMTKEVEVTSEPSNLPIQLKYILRYAERVMVDGSSFSFQLPLELFGISRKSYVLREDVIDFCNMQKVKTLSMVAYITYLYSLIIDLKKVSKYVFVDPSLISAGHSTREIRAQNLCSRLMTSKQDQLVVAPYNPGDHWSLVIINPYDDVVYHLDSLRTSSRDDIKYVGTVECGYYVMRYMREIVSKDTSIITDAIYTRNSYS</sequence>
<reference evidence="2 3" key="1">
    <citation type="submission" date="2019-08" db="EMBL/GenBank/DDBJ databases">
        <title>Draft genome sequences of two oriental melons (Cucumis melo L. var makuwa).</title>
        <authorList>
            <person name="Kwon S.-Y."/>
        </authorList>
    </citation>
    <scope>NUCLEOTIDE SEQUENCE [LARGE SCALE GENOMIC DNA]</scope>
    <source>
        <strain evidence="3">cv. Chang Bougi</strain>
        <tissue evidence="2">Leaf</tissue>
    </source>
</reference>
<evidence type="ECO:0000313" key="3">
    <source>
        <dbReference type="Proteomes" id="UP000321947"/>
    </source>
</evidence>